<evidence type="ECO:0000313" key="2">
    <source>
        <dbReference type="Proteomes" id="UP001320706"/>
    </source>
</evidence>
<keyword evidence="2" id="KW-1185">Reference proteome</keyword>
<dbReference type="EMBL" id="JAMKPW020000002">
    <property type="protein sequence ID" value="KAK8220184.1"/>
    <property type="molecule type" value="Genomic_DNA"/>
</dbReference>
<protein>
    <submittedName>
        <fullName evidence="1">rRNA-processing protein EBP2</fullName>
    </submittedName>
</protein>
<name>A0ACC3SNE1_9PEZI</name>
<organism evidence="1 2">
    <name type="scientific">Zalaria obscura</name>
    <dbReference type="NCBI Taxonomy" id="2024903"/>
    <lineage>
        <taxon>Eukaryota</taxon>
        <taxon>Fungi</taxon>
        <taxon>Dikarya</taxon>
        <taxon>Ascomycota</taxon>
        <taxon>Pezizomycotina</taxon>
        <taxon>Dothideomycetes</taxon>
        <taxon>Dothideomycetidae</taxon>
        <taxon>Dothideales</taxon>
        <taxon>Zalariaceae</taxon>
        <taxon>Zalaria</taxon>
    </lineage>
</organism>
<evidence type="ECO:0000313" key="1">
    <source>
        <dbReference type="EMBL" id="KAK8220184.1"/>
    </source>
</evidence>
<reference evidence="1" key="1">
    <citation type="submission" date="2024-02" db="EMBL/GenBank/DDBJ databases">
        <title>Metagenome Assembled Genome of Zalaria obscura JY119.</title>
        <authorList>
            <person name="Vighnesh L."/>
            <person name="Jagadeeshwari U."/>
            <person name="Venkata Ramana C."/>
            <person name="Sasikala C."/>
        </authorList>
    </citation>
    <scope>NUCLEOTIDE SEQUENCE</scope>
    <source>
        <strain evidence="1">JY119</strain>
    </source>
</reference>
<gene>
    <name evidence="1" type="primary">ebp2</name>
    <name evidence="1" type="ORF">M8818_000600</name>
</gene>
<accession>A0ACC3SNE1</accession>
<comment type="caution">
    <text evidence="1">The sequence shown here is derived from an EMBL/GenBank/DDBJ whole genome shotgun (WGS) entry which is preliminary data.</text>
</comment>
<dbReference type="Proteomes" id="UP001320706">
    <property type="component" value="Unassembled WGS sequence"/>
</dbReference>
<proteinExistence type="predicted"/>
<sequence>MRVSELNHTQTSSSPHTMAKGAKLKAALDRFQGVDHKLERQKKQQKEAEKKRRAKGANGADDEILEGSIAKAEKEVEEQLEVPKDAVALKEEKASKKRKRSAAPSPQDRQEVAAEDDESEASGEEWETDESENEGVNLDMIDDSEDSDSDEDDEDGGAELDEEEEEDIPMSDIESLASEDKGDIIPYQRLTINNTAALLKAHKSIALPSNLSFSQNQTITTDAPVEIPDIDDDLNRELAFYKQSLEAVTKARGLLKAEGVSFSRPTDYFAEMVKSDEHMGKIKQKLIDEAASKRASADARRQRDLKKFGKQVQVAKLQERDRAKRDTMEKINLLKRSTLDLLSPSYGLLTSCNRETRCGHRQC</sequence>